<keyword evidence="5" id="KW-0378">Hydrolase</keyword>
<dbReference type="Pfam" id="PF13336">
    <property type="entry name" value="AcetylCoA_hyd_C"/>
    <property type="match status" value="1"/>
</dbReference>
<feature type="domain" description="Acetyl-CoA hydrolase/transferase C-terminal" evidence="4">
    <location>
        <begin position="267"/>
        <end position="418"/>
    </location>
</feature>
<dbReference type="InterPro" id="IPR026888">
    <property type="entry name" value="AcetylCoA_hyd_C"/>
</dbReference>
<dbReference type="GO" id="GO:0016787">
    <property type="term" value="F:hydrolase activity"/>
    <property type="evidence" value="ECO:0007669"/>
    <property type="project" value="UniProtKB-KW"/>
</dbReference>
<dbReference type="InterPro" id="IPR037171">
    <property type="entry name" value="NagB/RpiA_transferase-like"/>
</dbReference>
<dbReference type="GO" id="GO:0008775">
    <property type="term" value="F:acetate CoA-transferase activity"/>
    <property type="evidence" value="ECO:0007669"/>
    <property type="project" value="InterPro"/>
</dbReference>
<evidence type="ECO:0000313" key="5">
    <source>
        <dbReference type="EMBL" id="TDT18266.1"/>
    </source>
</evidence>
<dbReference type="InterPro" id="IPR003702">
    <property type="entry name" value="ActCoA_hydro_N"/>
</dbReference>
<organism evidence="5 6">
    <name type="scientific">Ilumatobacter fluminis</name>
    <dbReference type="NCBI Taxonomy" id="467091"/>
    <lineage>
        <taxon>Bacteria</taxon>
        <taxon>Bacillati</taxon>
        <taxon>Actinomycetota</taxon>
        <taxon>Acidimicrobiia</taxon>
        <taxon>Acidimicrobiales</taxon>
        <taxon>Ilumatobacteraceae</taxon>
        <taxon>Ilumatobacter</taxon>
    </lineage>
</organism>
<reference evidence="5 6" key="1">
    <citation type="submission" date="2019-03" db="EMBL/GenBank/DDBJ databases">
        <title>Sequencing the genomes of 1000 actinobacteria strains.</title>
        <authorList>
            <person name="Klenk H.-P."/>
        </authorList>
    </citation>
    <scope>NUCLEOTIDE SEQUENCE [LARGE SCALE GENOMIC DNA]</scope>
    <source>
        <strain evidence="5 6">DSM 18936</strain>
    </source>
</reference>
<dbReference type="Gene3D" id="3.40.1080.20">
    <property type="entry name" value="Acetyl-CoA hydrolase/transferase C-terminal domain"/>
    <property type="match status" value="1"/>
</dbReference>
<dbReference type="InterPro" id="IPR046433">
    <property type="entry name" value="ActCoA_hydro"/>
</dbReference>
<evidence type="ECO:0000259" key="4">
    <source>
        <dbReference type="Pfam" id="PF13336"/>
    </source>
</evidence>
<comment type="caution">
    <text evidence="5">The sequence shown here is derived from an EMBL/GenBank/DDBJ whole genome shotgun (WGS) entry which is preliminary data.</text>
</comment>
<keyword evidence="2" id="KW-0808">Transferase</keyword>
<dbReference type="SUPFAM" id="SSF100950">
    <property type="entry name" value="NagB/RpiA/CoA transferase-like"/>
    <property type="match status" value="2"/>
</dbReference>
<evidence type="ECO:0000313" key="6">
    <source>
        <dbReference type="Proteomes" id="UP000294558"/>
    </source>
</evidence>
<evidence type="ECO:0000256" key="1">
    <source>
        <dbReference type="ARBA" id="ARBA00009632"/>
    </source>
</evidence>
<dbReference type="Gene3D" id="3.30.750.70">
    <property type="entry name" value="4-hydroxybutyrate coenzyme like domains"/>
    <property type="match status" value="1"/>
</dbReference>
<keyword evidence="6" id="KW-1185">Reference proteome</keyword>
<protein>
    <submittedName>
        <fullName evidence="5">Acetyl-CoA hydrolase</fullName>
    </submittedName>
</protein>
<comment type="similarity">
    <text evidence="1">Belongs to the acetyl-CoA hydrolase/transferase family.</text>
</comment>
<dbReference type="InterPro" id="IPR038460">
    <property type="entry name" value="AcetylCoA_hyd_C_sf"/>
</dbReference>
<dbReference type="GO" id="GO:0006083">
    <property type="term" value="P:acetate metabolic process"/>
    <property type="evidence" value="ECO:0007669"/>
    <property type="project" value="InterPro"/>
</dbReference>
<accession>A0A4R7I5Z6</accession>
<feature type="domain" description="Acetyl-CoA hydrolase/transferase N-terminal" evidence="3">
    <location>
        <begin position="58"/>
        <end position="169"/>
    </location>
</feature>
<dbReference type="PANTHER" id="PTHR21432">
    <property type="entry name" value="ACETYL-COA HYDROLASE-RELATED"/>
    <property type="match status" value="1"/>
</dbReference>
<dbReference type="Pfam" id="PF02550">
    <property type="entry name" value="AcetylCoA_hydro"/>
    <property type="match status" value="1"/>
</dbReference>
<dbReference type="Gene3D" id="3.40.1080.10">
    <property type="entry name" value="Glutaconate Coenzyme A-transferase"/>
    <property type="match status" value="1"/>
</dbReference>
<evidence type="ECO:0000259" key="3">
    <source>
        <dbReference type="Pfam" id="PF02550"/>
    </source>
</evidence>
<dbReference type="Proteomes" id="UP000294558">
    <property type="component" value="Unassembled WGS sequence"/>
</dbReference>
<proteinExistence type="inferred from homology"/>
<gene>
    <name evidence="5" type="ORF">BDK89_3884</name>
</gene>
<name>A0A4R7I5Z6_9ACTN</name>
<evidence type="ECO:0000256" key="2">
    <source>
        <dbReference type="ARBA" id="ARBA00022679"/>
    </source>
</evidence>
<dbReference type="EMBL" id="SOAU01000001">
    <property type="protein sequence ID" value="TDT18266.1"/>
    <property type="molecule type" value="Genomic_DNA"/>
</dbReference>
<dbReference type="PANTHER" id="PTHR21432:SF20">
    <property type="entry name" value="ACETYL-COA HYDROLASE"/>
    <property type="match status" value="1"/>
</dbReference>
<sequence length="422" mass="45125">MRIVGNAGTIMSPDEALRLIEPDAKVVAAPGCGSPTTLLGALARRSHEVPVTLYLGLQVDDYPWLDHVDADRFRLMTWHVAGPLRRRLGDGVVEYVPARATQVPDLLQRWDVDATLIRVSPADDYGFHSLGPTASYALTSARRSRVVIAEIDPDVPRTFGAWIHRSQITATVESEQPMPLYEAATPDPTSVAIADRVLGLLPERPTLQLGIGGVPEALTASLADVDLGPLRFVGMVTDAMADLFDAGKLDIDAVYPDPAILAAEVMGTRRVMDFVDGNPLVGVRESAHSHHPAALGDLDRFVSINSAIDIDLTGQVNAESVRGRQISGVGGSIDYAETAFHSDGGLRVLALSSTTPDGKHSRIVPAIDAGNTITHPRTSIDLVVTEHGVADLRGRSLTERRSALISVSDPSFRDELADPAST</sequence>
<dbReference type="AlphaFoldDB" id="A0A4R7I5Z6"/>